<reference evidence="1" key="1">
    <citation type="submission" date="2023-08" db="EMBL/GenBank/DDBJ databases">
        <title>Pelteobagrus vachellii genome.</title>
        <authorList>
            <person name="Liu H."/>
        </authorList>
    </citation>
    <scope>NUCLEOTIDE SEQUENCE</scope>
    <source>
        <strain evidence="1">PRFRI_2022a</strain>
        <tissue evidence="1">Muscle</tissue>
    </source>
</reference>
<organism evidence="1 2">
    <name type="scientific">Tachysurus vachellii</name>
    <name type="common">Darkbarbel catfish</name>
    <name type="synonym">Pelteobagrus vachellii</name>
    <dbReference type="NCBI Taxonomy" id="175792"/>
    <lineage>
        <taxon>Eukaryota</taxon>
        <taxon>Metazoa</taxon>
        <taxon>Chordata</taxon>
        <taxon>Craniata</taxon>
        <taxon>Vertebrata</taxon>
        <taxon>Euteleostomi</taxon>
        <taxon>Actinopterygii</taxon>
        <taxon>Neopterygii</taxon>
        <taxon>Teleostei</taxon>
        <taxon>Ostariophysi</taxon>
        <taxon>Siluriformes</taxon>
        <taxon>Bagridae</taxon>
        <taxon>Tachysurus</taxon>
    </lineage>
</organism>
<protein>
    <submittedName>
        <fullName evidence="1">Uncharacterized protein</fullName>
    </submittedName>
</protein>
<keyword evidence="2" id="KW-1185">Reference proteome</keyword>
<evidence type="ECO:0000313" key="1">
    <source>
        <dbReference type="EMBL" id="KAK2857674.1"/>
    </source>
</evidence>
<sequence>MFEDTVSQDNFSPVRHPNTMFPVARGSGAVFSRPEKSSETPPRCFGRGRAFFNAGIDQVHASDSAIGASVGPTACSTPFARSNADHVFTPESLSGFISDLAQKIGESILASLTLTQQPSQMQSKSNVQHSDDSVDTSKLKVIVQHDVTPPFFRGDRSDSFTVHEWEDMMYSYLNSKKCTDETASDHFEQIGRKCKGRQTAAVLPATVFDILKRNFSELTYSNMPMADFYNTLPKVDESPMDYWIRLNKAIDVADECLRRRNKCVEDPAAEAVMMFVSHCPDPGLALSFQFKPAEQWSAAEVQERLDCHRRNLKRNSARTQRYSPVAPAIRTL</sequence>
<gene>
    <name evidence="1" type="ORF">Q7C36_005593</name>
</gene>
<dbReference type="AlphaFoldDB" id="A0AA88NFS9"/>
<accession>A0AA88NFS9</accession>
<comment type="caution">
    <text evidence="1">The sequence shown here is derived from an EMBL/GenBank/DDBJ whole genome shotgun (WGS) entry which is preliminary data.</text>
</comment>
<name>A0AA88NFS9_TACVA</name>
<evidence type="ECO:0000313" key="2">
    <source>
        <dbReference type="Proteomes" id="UP001187315"/>
    </source>
</evidence>
<dbReference type="EMBL" id="JAVHJS010000005">
    <property type="protein sequence ID" value="KAK2857674.1"/>
    <property type="molecule type" value="Genomic_DNA"/>
</dbReference>
<proteinExistence type="predicted"/>
<dbReference type="Proteomes" id="UP001187315">
    <property type="component" value="Unassembled WGS sequence"/>
</dbReference>